<dbReference type="eggNOG" id="COG0433">
    <property type="taxonomic scope" value="Bacteria"/>
</dbReference>
<dbReference type="Pfam" id="PF01935">
    <property type="entry name" value="DUF87"/>
    <property type="match status" value="1"/>
</dbReference>
<reference evidence="3" key="2">
    <citation type="submission" date="2012-09" db="EMBL/GenBank/DDBJ databases">
        <title>The complete sequence of Psychroflexus torquis an extreme psychrophile from sea-ice that is stimulated by light.</title>
        <authorList>
            <person name="Feng S."/>
            <person name="Powell S.M."/>
            <person name="Bowman J.P."/>
        </authorList>
    </citation>
    <scope>NUCLEOTIDE SEQUENCE [LARGE SCALE GENOMIC DNA]</scope>
    <source>
        <strain evidence="3">ATCC 700755</strain>
    </source>
</reference>
<dbReference type="Gene3D" id="3.40.50.300">
    <property type="entry name" value="P-loop containing nucleotide triphosphate hydrolases"/>
    <property type="match status" value="2"/>
</dbReference>
<gene>
    <name evidence="3" type="ordered locus">P700755_000939</name>
</gene>
<evidence type="ECO:0000259" key="2">
    <source>
        <dbReference type="Pfam" id="PF01935"/>
    </source>
</evidence>
<protein>
    <submittedName>
        <fullName evidence="3">ATP-binding helicase, putative</fullName>
    </submittedName>
</protein>
<dbReference type="PANTHER" id="PTHR42957">
    <property type="entry name" value="HELICASE MJ1565-RELATED"/>
    <property type="match status" value="1"/>
</dbReference>
<proteinExistence type="predicted"/>
<dbReference type="InterPro" id="IPR008571">
    <property type="entry name" value="HerA-like"/>
</dbReference>
<feature type="region of interest" description="Disordered" evidence="1">
    <location>
        <begin position="336"/>
        <end position="383"/>
    </location>
</feature>
<dbReference type="InterPro" id="IPR002789">
    <property type="entry name" value="HerA_central"/>
</dbReference>
<dbReference type="GO" id="GO:0004386">
    <property type="term" value="F:helicase activity"/>
    <property type="evidence" value="ECO:0007669"/>
    <property type="project" value="UniProtKB-KW"/>
</dbReference>
<organism evidence="3 4">
    <name type="scientific">Psychroflexus torquis (strain ATCC 700755 / CIP 106069 / ACAM 623)</name>
    <dbReference type="NCBI Taxonomy" id="313595"/>
    <lineage>
        <taxon>Bacteria</taxon>
        <taxon>Pseudomonadati</taxon>
        <taxon>Bacteroidota</taxon>
        <taxon>Flavobacteriia</taxon>
        <taxon>Flavobacteriales</taxon>
        <taxon>Flavobacteriaceae</taxon>
        <taxon>Psychroflexus</taxon>
    </lineage>
</organism>
<dbReference type="RefSeq" id="WP_015023528.1">
    <property type="nucleotide sequence ID" value="NC_018721.1"/>
</dbReference>
<name>K4IR02_PSYTT</name>
<dbReference type="STRING" id="313595.P700755_000939"/>
<keyword evidence="4" id="KW-1185">Reference proteome</keyword>
<dbReference type="GO" id="GO:0005524">
    <property type="term" value="F:ATP binding"/>
    <property type="evidence" value="ECO:0007669"/>
    <property type="project" value="UniProtKB-KW"/>
</dbReference>
<keyword evidence="3" id="KW-0378">Hydrolase</keyword>
<dbReference type="HOGENOM" id="CLU_010030_0_0_10"/>
<dbReference type="SUPFAM" id="SSF52540">
    <property type="entry name" value="P-loop containing nucleoside triphosphate hydrolases"/>
    <property type="match status" value="1"/>
</dbReference>
<keyword evidence="3" id="KW-0347">Helicase</keyword>
<evidence type="ECO:0000256" key="1">
    <source>
        <dbReference type="SAM" id="MobiDB-lite"/>
    </source>
</evidence>
<evidence type="ECO:0000313" key="3">
    <source>
        <dbReference type="EMBL" id="AFU67915.1"/>
    </source>
</evidence>
<dbReference type="PANTHER" id="PTHR42957:SF1">
    <property type="entry name" value="HELICASE MJ1565-RELATED"/>
    <property type="match status" value="1"/>
</dbReference>
<reference evidence="3" key="1">
    <citation type="submission" date="2006-03" db="EMBL/GenBank/DDBJ databases">
        <authorList>
            <person name="Bowman J."/>
            <person name="Ferriera S."/>
            <person name="Johnson J."/>
            <person name="Kravitz S."/>
            <person name="Halpern A."/>
            <person name="Remington K."/>
            <person name="Beeson K."/>
            <person name="Tran B."/>
            <person name="Rogers Y.-H."/>
            <person name="Friedman R."/>
            <person name="Venter J.C."/>
        </authorList>
    </citation>
    <scope>NUCLEOTIDE SEQUENCE [LARGE SCALE GENOMIC DNA]</scope>
    <source>
        <strain evidence="3">ATCC 700755</strain>
    </source>
</reference>
<dbReference type="AlphaFoldDB" id="K4IR02"/>
<keyword evidence="3" id="KW-0067">ATP-binding</keyword>
<dbReference type="Proteomes" id="UP000008514">
    <property type="component" value="Chromosome"/>
</dbReference>
<sequence>MKDQNNDNYVNDSSNKDNEIETSIKDFEASLNFLTRQYLIDKNFEILANDHDEIGFSSNIRFLHLHKFVYEKDIKITDKLLSVYSALYSTGTTLIIKLVSNGNQCDLYIGVKKQYDAAKSLKILKGAFEGNFPGTTFTKDSLPNKEIEKLNSAVFQNADEISCSLGVAALKNKEEDNFVQGIENLIIAMQGKEFSALFIAEPIKPKEIDTAKRFYENIYSQLYPLKEQTKNLSWNESIALTDGITETIGSTYTNSVSQTETESLAKGKNTSHTENSNPWIVKRVMNVVVGTQSKLNIPNPISYSLNQINNKSVSVANKVRREIRFKEVNDGQLLNTKATSKTKGTSLTKTSSSANTKSNSSSKSNSESTSNSEAKSKGSSRSIQSVSQNKTIVNILDKLDLQFDRLKRGESLGLWNTGAYFMSKEQQNSIVAANIYGGLIKGNDTGVEKSVVHTFTTHEDKENHSNLLEALKSYNLPTIKTKVSRSETSIKLATITNTAELCIQASMPHKSFVGLDVVETAPFGNNIKHRGDNLVSIGKLYNYEKEFDQEFSLDIEKFTGHIFVTGSTGSGKSNVTYNLVNNLIRKNIKFLVIEPAKGEYKDVFGNREDVNVYGTNLNHTKVLKINPFSFPESIHIHEHIDRFIEILNASWPMYAAMPAILKDAVEKVYESKGWDLVASENLTGKLLYPTFNDLAKILPKLIENSGYSQEMISNYSGALVTRVNSMTNGIFKLIFTDEEITSEIIFDNNAIVDLSRVASAETKSLIMGVLFMKLQEYRMTTALEANSKLKHVTIIEEAHNLLKKTSSEQGQESANLQGKSVEMISNAIAEMRTYGQGFILADQAPSLLDPSAIRNTNTKICLRLPSQDDRELVGKSMNLNDDQIKELAKLETGVAAVYQNDWQEAVLCKFNLFEKKESKFIFYNNKKVKVKIVKFLAYQLVESYNGNALDTIKLTKTSKFKDSSYISNRLLKSDIDEEFIQDALCKLLEVDTALDLMLTLSNEKQHSFYKALLLYKEILCNKWGFNPKDKNFINIVGFTIIYKVKKDNKYLPILNAYLSDIKNRNLNCV</sequence>
<dbReference type="InterPro" id="IPR027417">
    <property type="entry name" value="P-loop_NTPase"/>
</dbReference>
<dbReference type="OrthoDB" id="8064373at2"/>
<keyword evidence="3" id="KW-0547">Nucleotide-binding</keyword>
<evidence type="ECO:0000313" key="4">
    <source>
        <dbReference type="Proteomes" id="UP000008514"/>
    </source>
</evidence>
<dbReference type="EMBL" id="CP003879">
    <property type="protein sequence ID" value="AFU67915.1"/>
    <property type="molecule type" value="Genomic_DNA"/>
</dbReference>
<feature type="domain" description="Helicase HerA central" evidence="2">
    <location>
        <begin position="536"/>
        <end position="770"/>
    </location>
</feature>
<accession>K4IR02</accession>
<feature type="compositionally biased region" description="Low complexity" evidence="1">
    <location>
        <begin position="336"/>
        <end position="373"/>
    </location>
</feature>
<dbReference type="KEGG" id="ptq:P700755_000939"/>